<dbReference type="RefSeq" id="WP_233051101.1">
    <property type="nucleotide sequence ID" value="NZ_JAIMJA010000001.1"/>
</dbReference>
<protein>
    <submittedName>
        <fullName evidence="3">DUF3391 domain-containing protein</fullName>
    </submittedName>
</protein>
<feature type="domain" description="HD-GYP" evidence="2">
    <location>
        <begin position="149"/>
        <end position="345"/>
    </location>
</feature>
<feature type="compositionally biased region" description="Polar residues" evidence="1">
    <location>
        <begin position="73"/>
        <end position="86"/>
    </location>
</feature>
<dbReference type="SUPFAM" id="SSF109604">
    <property type="entry name" value="HD-domain/PDEase-like"/>
    <property type="match status" value="1"/>
</dbReference>
<dbReference type="InterPro" id="IPR037522">
    <property type="entry name" value="HD_GYP_dom"/>
</dbReference>
<sequence>MTNPEHSKSKIPVQQLAIGHFVELPLGWKDHPFMFSNFKIKSQEQLTILYSLGLTEVEINWKKSDKHLKPPVSQDTEPTEQPTVKKTTALTPEQMQQIQSKQLRLDNKRAEAAYRHSLSLFHSAMSKFGLSPEEAYFDIKGLINALCNDVFTSSETKVMHVIQAQPSTDDLFYHSLNVTILCLVVAKELGWSEQEAQLLCLAAFTHDVGLIKVPSTIKRKMTELTKSEENYYKMHSTYSVELIKKANCFPDAILPIIAAHHERLDGSGYPKQATESTLDEMTQLLSLVDAYDSYCFPHPSNKAFTPRNAIALLFKQSQKKFNRAMLEVMVKLLGIYPPGSLVVLSNGAPALVISTNSNNALCPNVLMFESGKNENTGLILNLAKESLDITKGISFDDLEEAPARYFNNHVRYCLYFSPQPPAP</sequence>
<feature type="region of interest" description="Disordered" evidence="1">
    <location>
        <begin position="66"/>
        <end position="86"/>
    </location>
</feature>
<dbReference type="PANTHER" id="PTHR43155">
    <property type="entry name" value="CYCLIC DI-GMP PHOSPHODIESTERASE PA4108-RELATED"/>
    <property type="match status" value="1"/>
</dbReference>
<dbReference type="Gene3D" id="1.10.3210.10">
    <property type="entry name" value="Hypothetical protein af1432"/>
    <property type="match status" value="1"/>
</dbReference>
<comment type="caution">
    <text evidence="3">The sequence shown here is derived from an EMBL/GenBank/DDBJ whole genome shotgun (WGS) entry which is preliminary data.</text>
</comment>
<proteinExistence type="predicted"/>
<accession>A0ABS8W5L1</accession>
<organism evidence="3 4">
    <name type="scientific">Motilimonas cestriensis</name>
    <dbReference type="NCBI Taxonomy" id="2742685"/>
    <lineage>
        <taxon>Bacteria</taxon>
        <taxon>Pseudomonadati</taxon>
        <taxon>Pseudomonadota</taxon>
        <taxon>Gammaproteobacteria</taxon>
        <taxon>Alteromonadales</taxon>
        <taxon>Alteromonadales genera incertae sedis</taxon>
        <taxon>Motilimonas</taxon>
    </lineage>
</organism>
<dbReference type="CDD" id="cd00077">
    <property type="entry name" value="HDc"/>
    <property type="match status" value="1"/>
</dbReference>
<evidence type="ECO:0000259" key="2">
    <source>
        <dbReference type="PROSITE" id="PS51832"/>
    </source>
</evidence>
<dbReference type="EMBL" id="JAIMJA010000001">
    <property type="protein sequence ID" value="MCE2593498.1"/>
    <property type="molecule type" value="Genomic_DNA"/>
</dbReference>
<name>A0ABS8W5L1_9GAMM</name>
<dbReference type="Pfam" id="PF13487">
    <property type="entry name" value="HD_5"/>
    <property type="match status" value="1"/>
</dbReference>
<reference evidence="3 4" key="1">
    <citation type="journal article" date="2022" name="Environ. Microbiol. Rep.">
        <title>Eco-phylogenetic analyses reveal divergent evolution of vitamin B12 metabolism in the marine bacterial family 'Psychromonadaceae'.</title>
        <authorList>
            <person name="Jin X."/>
            <person name="Yang Y."/>
            <person name="Cao H."/>
            <person name="Gao B."/>
            <person name="Zhao Z."/>
        </authorList>
    </citation>
    <scope>NUCLEOTIDE SEQUENCE [LARGE SCALE GENOMIC DNA]</scope>
    <source>
        <strain evidence="3 4">MKS20</strain>
    </source>
</reference>
<gene>
    <name evidence="3" type="ORF">K6Y31_01540</name>
</gene>
<dbReference type="InterPro" id="IPR003607">
    <property type="entry name" value="HD/PDEase_dom"/>
</dbReference>
<dbReference type="Proteomes" id="UP001201273">
    <property type="component" value="Unassembled WGS sequence"/>
</dbReference>
<evidence type="ECO:0000256" key="1">
    <source>
        <dbReference type="SAM" id="MobiDB-lite"/>
    </source>
</evidence>
<evidence type="ECO:0000313" key="4">
    <source>
        <dbReference type="Proteomes" id="UP001201273"/>
    </source>
</evidence>
<dbReference type="SMART" id="SM00471">
    <property type="entry name" value="HDc"/>
    <property type="match status" value="1"/>
</dbReference>
<dbReference type="PROSITE" id="PS51832">
    <property type="entry name" value="HD_GYP"/>
    <property type="match status" value="1"/>
</dbReference>
<keyword evidence="4" id="KW-1185">Reference proteome</keyword>
<dbReference type="PANTHER" id="PTHR43155:SF2">
    <property type="entry name" value="CYCLIC DI-GMP PHOSPHODIESTERASE PA4108"/>
    <property type="match status" value="1"/>
</dbReference>
<dbReference type="Pfam" id="PF11871">
    <property type="entry name" value="DUF3391"/>
    <property type="match status" value="1"/>
</dbReference>
<dbReference type="InterPro" id="IPR021812">
    <property type="entry name" value="DUF3391"/>
</dbReference>
<evidence type="ECO:0000313" key="3">
    <source>
        <dbReference type="EMBL" id="MCE2593498.1"/>
    </source>
</evidence>